<dbReference type="EMBL" id="CP029831">
    <property type="protein sequence ID" value="AWU96108.1"/>
    <property type="molecule type" value="Genomic_DNA"/>
</dbReference>
<dbReference type="PROSITE" id="PS51071">
    <property type="entry name" value="HTH_RPIR"/>
    <property type="match status" value="1"/>
</dbReference>
<dbReference type="AlphaFoldDB" id="A0A2U9SDZ7"/>
<dbReference type="Gene3D" id="3.40.50.10490">
    <property type="entry name" value="Glucose-6-phosphate isomerase like protein, domain 1"/>
    <property type="match status" value="1"/>
</dbReference>
<evidence type="ECO:0000313" key="6">
    <source>
        <dbReference type="EMBL" id="AWU96108.1"/>
    </source>
</evidence>
<dbReference type="Proteomes" id="UP000249605">
    <property type="component" value="Plasmid unnamed7"/>
</dbReference>
<feature type="domain" description="HTH rpiR-type" evidence="4">
    <location>
        <begin position="1"/>
        <end position="75"/>
    </location>
</feature>
<dbReference type="GO" id="GO:0097367">
    <property type="term" value="F:carbohydrate derivative binding"/>
    <property type="evidence" value="ECO:0007669"/>
    <property type="project" value="InterPro"/>
</dbReference>
<keyword evidence="6" id="KW-0614">Plasmid</keyword>
<dbReference type="KEGG" id="azm:DM194_17475"/>
<dbReference type="SUPFAM" id="SSF46689">
    <property type="entry name" value="Homeodomain-like"/>
    <property type="match status" value="1"/>
</dbReference>
<dbReference type="InterPro" id="IPR001387">
    <property type="entry name" value="Cro/C1-type_HTH"/>
</dbReference>
<dbReference type="InterPro" id="IPR047640">
    <property type="entry name" value="RpiR-like"/>
</dbReference>
<dbReference type="Gene3D" id="1.10.10.10">
    <property type="entry name" value="Winged helix-like DNA-binding domain superfamily/Winged helix DNA-binding domain"/>
    <property type="match status" value="1"/>
</dbReference>
<evidence type="ECO:0000256" key="1">
    <source>
        <dbReference type="ARBA" id="ARBA00023015"/>
    </source>
</evidence>
<name>A0A2U9SDZ7_9PROT</name>
<accession>A0A2U9SDZ7</accession>
<keyword evidence="3" id="KW-0804">Transcription</keyword>
<dbReference type="CDD" id="cd00093">
    <property type="entry name" value="HTH_XRE"/>
    <property type="match status" value="1"/>
</dbReference>
<dbReference type="PANTHER" id="PTHR30514">
    <property type="entry name" value="GLUCOKINASE"/>
    <property type="match status" value="1"/>
</dbReference>
<organism evidence="6 7">
    <name type="scientific">Azospirillum ramasamyi</name>
    <dbReference type="NCBI Taxonomy" id="682998"/>
    <lineage>
        <taxon>Bacteria</taxon>
        <taxon>Pseudomonadati</taxon>
        <taxon>Pseudomonadota</taxon>
        <taxon>Alphaproteobacteria</taxon>
        <taxon>Rhodospirillales</taxon>
        <taxon>Azospirillaceae</taxon>
        <taxon>Azospirillum</taxon>
    </lineage>
</organism>
<keyword evidence="2" id="KW-0238">DNA-binding</keyword>
<keyword evidence="7" id="KW-1185">Reference proteome</keyword>
<evidence type="ECO:0000256" key="3">
    <source>
        <dbReference type="ARBA" id="ARBA00023163"/>
    </source>
</evidence>
<evidence type="ECO:0000259" key="5">
    <source>
        <dbReference type="PROSITE" id="PS51464"/>
    </source>
</evidence>
<dbReference type="PROSITE" id="PS51464">
    <property type="entry name" value="SIS"/>
    <property type="match status" value="1"/>
</dbReference>
<evidence type="ECO:0000259" key="4">
    <source>
        <dbReference type="PROSITE" id="PS51071"/>
    </source>
</evidence>
<dbReference type="InterPro" id="IPR000281">
    <property type="entry name" value="HTH_RpiR"/>
</dbReference>
<dbReference type="InterPro" id="IPR009057">
    <property type="entry name" value="Homeodomain-like_sf"/>
</dbReference>
<dbReference type="GO" id="GO:0003700">
    <property type="term" value="F:DNA-binding transcription factor activity"/>
    <property type="evidence" value="ECO:0007669"/>
    <property type="project" value="InterPro"/>
</dbReference>
<gene>
    <name evidence="6" type="ORF">DM194_17475</name>
</gene>
<dbReference type="PANTHER" id="PTHR30514:SF1">
    <property type="entry name" value="HTH-TYPE TRANSCRIPTIONAL REGULATOR HEXR-RELATED"/>
    <property type="match status" value="1"/>
</dbReference>
<dbReference type="Pfam" id="PF01380">
    <property type="entry name" value="SIS"/>
    <property type="match status" value="1"/>
</dbReference>
<dbReference type="InterPro" id="IPR046348">
    <property type="entry name" value="SIS_dom_sf"/>
</dbReference>
<geneLocation type="plasmid" evidence="6 7">
    <name>unnamed7</name>
</geneLocation>
<evidence type="ECO:0000313" key="7">
    <source>
        <dbReference type="Proteomes" id="UP000249605"/>
    </source>
</evidence>
<dbReference type="InterPro" id="IPR001347">
    <property type="entry name" value="SIS_dom"/>
</dbReference>
<dbReference type="InterPro" id="IPR036388">
    <property type="entry name" value="WH-like_DNA-bd_sf"/>
</dbReference>
<dbReference type="GO" id="GO:0003677">
    <property type="term" value="F:DNA binding"/>
    <property type="evidence" value="ECO:0007669"/>
    <property type="project" value="UniProtKB-KW"/>
</dbReference>
<dbReference type="GO" id="GO:1901135">
    <property type="term" value="P:carbohydrate derivative metabolic process"/>
    <property type="evidence" value="ECO:0007669"/>
    <property type="project" value="InterPro"/>
</dbReference>
<sequence length="292" mass="31150">MLARIAAVRDQIRPSERKLADYAIAHPGDVINLSMAELAERAGVSEPTVARFCSALGCRGFREFKIKLAQDIAGGMPFLHQELSVGGELDGDGGVPGAVLAGKLFDRTIATLMQVRNNLPTDAVDRAADILAASRRIEFYGSGNSGSVAEDIQRKFFRLGIPTVAYSDSHLYFASALTLTKGDAVVAVSSTGRTRDILDAVQNARKAGAAVIALTRSGTPLAEMATVSLVADIADDFDIHSPMTVRIAHLVLGDILSIAVALRMGDTLQERLKRHDRAVDAHVSERQAAEDS</sequence>
<feature type="domain" description="SIS" evidence="5">
    <location>
        <begin position="127"/>
        <end position="266"/>
    </location>
</feature>
<keyword evidence="1" id="KW-0805">Transcription regulation</keyword>
<dbReference type="Pfam" id="PF01418">
    <property type="entry name" value="HTH_6"/>
    <property type="match status" value="1"/>
</dbReference>
<dbReference type="InterPro" id="IPR035472">
    <property type="entry name" value="RpiR-like_SIS"/>
</dbReference>
<dbReference type="OrthoDB" id="8582409at2"/>
<dbReference type="PROSITE" id="PS00356">
    <property type="entry name" value="HTH_LACI_1"/>
    <property type="match status" value="1"/>
</dbReference>
<proteinExistence type="predicted"/>
<evidence type="ECO:0000256" key="2">
    <source>
        <dbReference type="ARBA" id="ARBA00023125"/>
    </source>
</evidence>
<reference evidence="6 7" key="1">
    <citation type="submission" date="2018-06" db="EMBL/GenBank/DDBJ databases">
        <title>Complete genome sequencing of Azospirillum sp. M2T2B2.</title>
        <authorList>
            <person name="Heo J."/>
            <person name="Kim S.-J."/>
            <person name="Kwon S.-W."/>
            <person name="Anandham R."/>
        </authorList>
    </citation>
    <scope>NUCLEOTIDE SEQUENCE [LARGE SCALE GENOMIC DNA]</scope>
    <source>
        <strain evidence="6 7">M2T2B2</strain>
        <plasmid evidence="6 7">unnamed7</plasmid>
    </source>
</reference>
<dbReference type="SUPFAM" id="SSF53697">
    <property type="entry name" value="SIS domain"/>
    <property type="match status" value="1"/>
</dbReference>
<dbReference type="CDD" id="cd05013">
    <property type="entry name" value="SIS_RpiR"/>
    <property type="match status" value="1"/>
</dbReference>
<protein>
    <submittedName>
        <fullName evidence="6">Transcriptional regulator</fullName>
    </submittedName>
</protein>
<dbReference type="RefSeq" id="WP_111068856.1">
    <property type="nucleotide sequence ID" value="NZ_CP029831.1"/>
</dbReference>